<sequence length="352" mass="37825">MKETLFDAVVIGAGPAGVSAALDLMRGGARIAVIDRQAFPRQKACAGGLSDGTLRLLKYDPAPAIRVQVSAMQVSHCFNQPVTAVAQRPVFAMTRRSEFDELGFRAVEATGCPLFICPGPHTVTQDAQRVTIRYRDFTLHSRYVVAADGAGSPTRRQLIHENTRLQALSIEADVDAEHVFADAAAPTWVDFGVVPGGYAWVFPKGDHVNVGLYTSSSRFAAGINRRNLYAYANKVLGTQRLTEIRGFPLGIDCTGSRMSSGRALFAGDAGGFAHAHTGEGIYGAVLTGQLVAAAILADLDVAQTYRQSAARMLSRCRLARVLSKPLYGSLSLTYPLFARYISSQVDKAGKRT</sequence>
<dbReference type="Proteomes" id="UP001165524">
    <property type="component" value="Unassembled WGS sequence"/>
</dbReference>
<dbReference type="EMBL" id="JALKII010000001">
    <property type="protein sequence ID" value="MCK0536386.1"/>
    <property type="molecule type" value="Genomic_DNA"/>
</dbReference>
<evidence type="ECO:0000313" key="5">
    <source>
        <dbReference type="Proteomes" id="UP001165524"/>
    </source>
</evidence>
<organism evidence="4 5">
    <name type="scientific">Alcanivorax quisquiliarum</name>
    <dbReference type="NCBI Taxonomy" id="2933565"/>
    <lineage>
        <taxon>Bacteria</taxon>
        <taxon>Pseudomonadati</taxon>
        <taxon>Pseudomonadota</taxon>
        <taxon>Gammaproteobacteria</taxon>
        <taxon>Oceanospirillales</taxon>
        <taxon>Alcanivoracaceae</taxon>
        <taxon>Alcanivorax</taxon>
    </lineage>
</organism>
<dbReference type="PANTHER" id="PTHR42685:SF22">
    <property type="entry name" value="CONDITIONED MEDIUM FACTOR RECEPTOR 1"/>
    <property type="match status" value="1"/>
</dbReference>
<dbReference type="SUPFAM" id="SSF51905">
    <property type="entry name" value="FAD/NAD(P)-binding domain"/>
    <property type="match status" value="1"/>
</dbReference>
<evidence type="ECO:0000256" key="1">
    <source>
        <dbReference type="ARBA" id="ARBA00038079"/>
    </source>
</evidence>
<dbReference type="Gene3D" id="3.50.50.60">
    <property type="entry name" value="FAD/NAD(P)-binding domain"/>
    <property type="match status" value="1"/>
</dbReference>
<dbReference type="NCBIfam" id="TIGR02032">
    <property type="entry name" value="GG-red-SF"/>
    <property type="match status" value="1"/>
</dbReference>
<dbReference type="PANTHER" id="PTHR42685">
    <property type="entry name" value="GERANYLGERANYL DIPHOSPHATE REDUCTASE"/>
    <property type="match status" value="1"/>
</dbReference>
<comment type="caution">
    <text evidence="4">The sequence shown here is derived from an EMBL/GenBank/DDBJ whole genome shotgun (WGS) entry which is preliminary data.</text>
</comment>
<dbReference type="Pfam" id="PF01494">
    <property type="entry name" value="FAD_binding_3"/>
    <property type="match status" value="1"/>
</dbReference>
<gene>
    <name evidence="4" type="ORF">MU846_01530</name>
</gene>
<name>A0ABT0E3J0_9GAMM</name>
<feature type="domain" description="FAD-binding" evidence="3">
    <location>
        <begin position="7"/>
        <end position="277"/>
    </location>
</feature>
<dbReference type="PRINTS" id="PR00420">
    <property type="entry name" value="RNGMNOXGNASE"/>
</dbReference>
<accession>A0ABT0E3J0</accession>
<evidence type="ECO:0000313" key="4">
    <source>
        <dbReference type="EMBL" id="MCK0536386.1"/>
    </source>
</evidence>
<comment type="similarity">
    <text evidence="1">Belongs to the CbrA family.</text>
</comment>
<keyword evidence="5" id="KW-1185">Reference proteome</keyword>
<dbReference type="RefSeq" id="WP_246947556.1">
    <property type="nucleotide sequence ID" value="NZ_JALKII010000001.1"/>
</dbReference>
<proteinExistence type="inferred from homology"/>
<evidence type="ECO:0000259" key="3">
    <source>
        <dbReference type="Pfam" id="PF01494"/>
    </source>
</evidence>
<dbReference type="InterPro" id="IPR002938">
    <property type="entry name" value="FAD-bd"/>
</dbReference>
<reference evidence="4" key="1">
    <citation type="submission" date="2022-04" db="EMBL/GenBank/DDBJ databases">
        <title>Alcanivorax sp. CY1518 draft genome sequence.</title>
        <authorList>
            <person name="Zhao G."/>
            <person name="An M."/>
        </authorList>
    </citation>
    <scope>NUCLEOTIDE SEQUENCE</scope>
    <source>
        <strain evidence="4">CY1518</strain>
    </source>
</reference>
<dbReference type="InterPro" id="IPR011777">
    <property type="entry name" value="Geranylgeranyl_Rdtase_fam"/>
</dbReference>
<protein>
    <recommendedName>
        <fullName evidence="2">Protein CbrA</fullName>
    </recommendedName>
</protein>
<evidence type="ECO:0000256" key="2">
    <source>
        <dbReference type="ARBA" id="ARBA00040363"/>
    </source>
</evidence>
<dbReference type="InterPro" id="IPR050407">
    <property type="entry name" value="Geranylgeranyl_reductase"/>
</dbReference>
<dbReference type="InterPro" id="IPR036188">
    <property type="entry name" value="FAD/NAD-bd_sf"/>
</dbReference>